<feature type="compositionally biased region" description="Basic residues" evidence="1">
    <location>
        <begin position="670"/>
        <end position="682"/>
    </location>
</feature>
<proteinExistence type="predicted"/>
<feature type="compositionally biased region" description="Basic residues" evidence="1">
    <location>
        <begin position="1"/>
        <end position="15"/>
    </location>
</feature>
<feature type="compositionally biased region" description="Basic residues" evidence="1">
    <location>
        <begin position="112"/>
        <end position="122"/>
    </location>
</feature>
<reference evidence="2" key="1">
    <citation type="submission" date="2020-02" db="EMBL/GenBank/DDBJ databases">
        <authorList>
            <person name="Meier V. D."/>
        </authorList>
    </citation>
    <scope>NUCLEOTIDE SEQUENCE</scope>
    <source>
        <strain evidence="2">AVDCRST_MAG35</strain>
    </source>
</reference>
<feature type="compositionally biased region" description="Basic and acidic residues" evidence="1">
    <location>
        <begin position="260"/>
        <end position="277"/>
    </location>
</feature>
<feature type="compositionally biased region" description="Basic and acidic residues" evidence="1">
    <location>
        <begin position="216"/>
        <end position="225"/>
    </location>
</feature>
<dbReference type="EMBL" id="CADCUY010000167">
    <property type="protein sequence ID" value="CAA9399274.1"/>
    <property type="molecule type" value="Genomic_DNA"/>
</dbReference>
<dbReference type="AlphaFoldDB" id="A0A6J4NW99"/>
<evidence type="ECO:0000256" key="1">
    <source>
        <dbReference type="SAM" id="MobiDB-lite"/>
    </source>
</evidence>
<feature type="compositionally biased region" description="Basic residues" evidence="1">
    <location>
        <begin position="242"/>
        <end position="259"/>
    </location>
</feature>
<feature type="region of interest" description="Disordered" evidence="1">
    <location>
        <begin position="1"/>
        <end position="51"/>
    </location>
</feature>
<feature type="compositionally biased region" description="Basic residues" evidence="1">
    <location>
        <begin position="95"/>
        <end position="104"/>
    </location>
</feature>
<feature type="non-terminal residue" evidence="2">
    <location>
        <position position="688"/>
    </location>
</feature>
<feature type="compositionally biased region" description="Basic and acidic residues" evidence="1">
    <location>
        <begin position="163"/>
        <end position="175"/>
    </location>
</feature>
<feature type="compositionally biased region" description="Basic and acidic residues" evidence="1">
    <location>
        <begin position="645"/>
        <end position="662"/>
    </location>
</feature>
<feature type="compositionally biased region" description="Low complexity" evidence="1">
    <location>
        <begin position="123"/>
        <end position="133"/>
    </location>
</feature>
<feature type="compositionally biased region" description="Basic and acidic residues" evidence="1">
    <location>
        <begin position="573"/>
        <end position="585"/>
    </location>
</feature>
<feature type="non-terminal residue" evidence="2">
    <location>
        <position position="1"/>
    </location>
</feature>
<feature type="compositionally biased region" description="Gly residues" evidence="1">
    <location>
        <begin position="24"/>
        <end position="33"/>
    </location>
</feature>
<feature type="compositionally biased region" description="Basic residues" evidence="1">
    <location>
        <begin position="349"/>
        <end position="369"/>
    </location>
</feature>
<feature type="compositionally biased region" description="Basic residues" evidence="1">
    <location>
        <begin position="176"/>
        <end position="193"/>
    </location>
</feature>
<feature type="compositionally biased region" description="Low complexity" evidence="1">
    <location>
        <begin position="314"/>
        <end position="323"/>
    </location>
</feature>
<feature type="region of interest" description="Disordered" evidence="1">
    <location>
        <begin position="76"/>
        <end position="281"/>
    </location>
</feature>
<sequence length="688" mass="76243">EHRDHHAPRGRRPRPAARPPSVGPGAGPGLGGRRGARRRGVDDPRALARRGGLGAVDALRRAGLLRHRLPLLRPVHRLPGAARRRHPGHPGRAPRERRRLRGHRPAGALRPPLRRHRRRRPAGRPGARGADGLPARHDLDRRRRDLRRCRAGHGGAVLLDAPQRQEPRADGARGDRRGRRGRGAHRRVRHHDHHPGGAGADRRQRPRRVAVGRVLHRADHPDRAVHGRVPARDPPGPGAGGHGHRRRPAPAGHRRRRADRRQPAGRDAHPEPRDPRGRPGRLRLHRLGAAGVGAADPARLPLDVHEDRRHRPARAGAAHRPPGAGQPGRHRLRPRGERPGVRRVPVPLRLHHHRLRRPLGLPRAHRLRHHAEDDRQGEPGAADRLRRDAHGELRRDQRPHRRLGDRPGAVLRHQLPGRGHRRHPRVGGGVRPGPRVPDRGGADRQRRPGDRGGVARLPHRRRADPGAGHQPDLQQRLRRRPAGVLVPLRDHVRGAVHPHRRRRRHPRRAVHAAGHDRQRVEALRRPLLAPGQLPGERGRGGGVGVLPLRRGHRPARRDQPAVPAVRHRQPAARGDRADPVRHADGQARQGQVGVGAGHPAGVGPDRDHDGELPEDLLRQPGAGVLRAARPLRRRPRGRRGAAPGDGRRPDAADRHQLHDQRGAADGLRAAGHRRGGQRRRRGGQGTAH</sequence>
<accession>A0A6J4NW99</accession>
<name>A0A6J4NW99_9ACTN</name>
<protein>
    <submittedName>
        <fullName evidence="2">Carbon starvation protein A</fullName>
    </submittedName>
</protein>
<feature type="compositionally biased region" description="Basic residues" evidence="1">
    <location>
        <begin position="495"/>
        <end position="510"/>
    </location>
</feature>
<feature type="region of interest" description="Disordered" evidence="1">
    <location>
        <begin position="495"/>
        <end position="688"/>
    </location>
</feature>
<organism evidence="2">
    <name type="scientific">uncultured Quadrisphaera sp</name>
    <dbReference type="NCBI Taxonomy" id="904978"/>
    <lineage>
        <taxon>Bacteria</taxon>
        <taxon>Bacillati</taxon>
        <taxon>Actinomycetota</taxon>
        <taxon>Actinomycetes</taxon>
        <taxon>Kineosporiales</taxon>
        <taxon>Kineosporiaceae</taxon>
        <taxon>Quadrisphaera</taxon>
        <taxon>environmental samples</taxon>
    </lineage>
</organism>
<feature type="compositionally biased region" description="Basic and acidic residues" evidence="1">
    <location>
        <begin position="370"/>
        <end position="396"/>
    </location>
</feature>
<feature type="compositionally biased region" description="Basic and acidic residues" evidence="1">
    <location>
        <begin position="436"/>
        <end position="450"/>
    </location>
</feature>
<feature type="compositionally biased region" description="Basic and acidic residues" evidence="1">
    <location>
        <begin position="513"/>
        <end position="524"/>
    </location>
</feature>
<feature type="compositionally biased region" description="Basic and acidic residues" evidence="1">
    <location>
        <begin position="604"/>
        <end position="617"/>
    </location>
</feature>
<feature type="region of interest" description="Disordered" evidence="1">
    <location>
        <begin position="309"/>
        <end position="483"/>
    </location>
</feature>
<evidence type="ECO:0000313" key="2">
    <source>
        <dbReference type="EMBL" id="CAA9399274.1"/>
    </source>
</evidence>
<feature type="compositionally biased region" description="Basic residues" evidence="1">
    <location>
        <begin position="629"/>
        <end position="639"/>
    </location>
</feature>
<feature type="compositionally biased region" description="Basic residues" evidence="1">
    <location>
        <begin position="76"/>
        <end position="89"/>
    </location>
</feature>
<feature type="compositionally biased region" description="Basic and acidic residues" evidence="1">
    <location>
        <begin position="134"/>
        <end position="143"/>
    </location>
</feature>
<gene>
    <name evidence="2" type="ORF">AVDCRST_MAG35-807</name>
</gene>